<gene>
    <name evidence="9" type="ORF">MNEG_3673</name>
</gene>
<dbReference type="GO" id="GO:0030968">
    <property type="term" value="P:endoplasmic reticulum unfolded protein response"/>
    <property type="evidence" value="ECO:0007669"/>
    <property type="project" value="TreeGrafter"/>
</dbReference>
<accession>A0A0D2MUU3</accession>
<evidence type="ECO:0000256" key="1">
    <source>
        <dbReference type="ARBA" id="ARBA00004319"/>
    </source>
</evidence>
<evidence type="ECO:0000256" key="6">
    <source>
        <dbReference type="ARBA" id="ARBA00023186"/>
    </source>
</evidence>
<evidence type="ECO:0000256" key="8">
    <source>
        <dbReference type="SAM" id="MobiDB-lite"/>
    </source>
</evidence>
<dbReference type="PANTHER" id="PTHR45639">
    <property type="entry name" value="HSC70CB, ISOFORM G-RELATED"/>
    <property type="match status" value="1"/>
</dbReference>
<dbReference type="SUPFAM" id="SSF53067">
    <property type="entry name" value="Actin-like ATPase domain"/>
    <property type="match status" value="2"/>
</dbReference>
<evidence type="ECO:0000256" key="7">
    <source>
        <dbReference type="ARBA" id="ARBA00061090"/>
    </source>
</evidence>
<dbReference type="GO" id="GO:0140662">
    <property type="term" value="F:ATP-dependent protein folding chaperone"/>
    <property type="evidence" value="ECO:0007669"/>
    <property type="project" value="InterPro"/>
</dbReference>
<dbReference type="CDD" id="cd10230">
    <property type="entry name" value="ASKHA_NBD_HSP70_HYOU1"/>
    <property type="match status" value="1"/>
</dbReference>
<dbReference type="RefSeq" id="XP_013903306.1">
    <property type="nucleotide sequence ID" value="XM_014047852.1"/>
</dbReference>
<dbReference type="Gene3D" id="2.60.34.10">
    <property type="entry name" value="Substrate Binding Domain Of DNAk, Chain A, domain 1"/>
    <property type="match status" value="1"/>
</dbReference>
<keyword evidence="4" id="KW-0256">Endoplasmic reticulum</keyword>
<dbReference type="Proteomes" id="UP000054498">
    <property type="component" value="Unassembled WGS sequence"/>
</dbReference>
<dbReference type="InterPro" id="IPR018181">
    <property type="entry name" value="Heat_shock_70_CS"/>
</dbReference>
<dbReference type="AlphaFoldDB" id="A0A0D2MUU3"/>
<protein>
    <submittedName>
        <fullName evidence="9">Uncharacterized protein</fullName>
    </submittedName>
</protein>
<feature type="region of interest" description="Disordered" evidence="8">
    <location>
        <begin position="523"/>
        <end position="606"/>
    </location>
</feature>
<feature type="compositionally biased region" description="Low complexity" evidence="8">
    <location>
        <begin position="566"/>
        <end position="577"/>
    </location>
</feature>
<keyword evidence="6" id="KW-0143">Chaperone</keyword>
<dbReference type="PROSITE" id="PS01036">
    <property type="entry name" value="HSP70_3"/>
    <property type="match status" value="1"/>
</dbReference>
<reference evidence="9 10" key="1">
    <citation type="journal article" date="2013" name="BMC Genomics">
        <title>Reconstruction of the lipid metabolism for the microalga Monoraphidium neglectum from its genome sequence reveals characteristics suitable for biofuel production.</title>
        <authorList>
            <person name="Bogen C."/>
            <person name="Al-Dilaimi A."/>
            <person name="Albersmeier A."/>
            <person name="Wichmann J."/>
            <person name="Grundmann M."/>
            <person name="Rupp O."/>
            <person name="Lauersen K.J."/>
            <person name="Blifernez-Klassen O."/>
            <person name="Kalinowski J."/>
            <person name="Goesmann A."/>
            <person name="Mussgnug J.H."/>
            <person name="Kruse O."/>
        </authorList>
    </citation>
    <scope>NUCLEOTIDE SEQUENCE [LARGE SCALE GENOMIC DNA]</scope>
    <source>
        <strain evidence="9 10">SAG 48.87</strain>
    </source>
</reference>
<keyword evidence="10" id="KW-1185">Reference proteome</keyword>
<proteinExistence type="inferred from homology"/>
<feature type="region of interest" description="Disordered" evidence="8">
    <location>
        <begin position="822"/>
        <end position="911"/>
    </location>
</feature>
<feature type="compositionally biased region" description="Basic and acidic residues" evidence="8">
    <location>
        <begin position="581"/>
        <end position="600"/>
    </location>
</feature>
<dbReference type="InterPro" id="IPR013126">
    <property type="entry name" value="Hsp_70_fam"/>
</dbReference>
<dbReference type="SUPFAM" id="SSF100934">
    <property type="entry name" value="Heat shock protein 70kD (HSP70), C-terminal subdomain"/>
    <property type="match status" value="1"/>
</dbReference>
<feature type="compositionally biased region" description="Basic and acidic residues" evidence="8">
    <location>
        <begin position="886"/>
        <end position="895"/>
    </location>
</feature>
<sequence length="911" mass="97204">MSRRKSPALVGMAGEDRLLGEEAFSFAIRYPTTVFSRTRDLLGRSAADPYVQNMLAANLLPYELVDHPERKTAMAKINGSTAYLAEELVAGVLQYAKQITDAHAGVPIVDAVITVPAWFGIAQRQALKDSAVLAGLNVLALVNSHSAAALQFGIERDFAAKEQKVIFYDMGSGSTEVALVKYSTYSAKEPGSSKPKPINQFEVLDADWEADLGSNALDMLLTEHFAVKFNEKFGLGDVRQVPKAMAKLKRQVRRTKEILSANSDAPFSVEELHEGRDFQSSIKRADFEELAEKGGFWARAAAPLQRLLERNNLKPSDIDAVELLGGGSRVPRLQAALSEALGGRSLDRHLDADEAVVLGGALFAANLSTSFRLRKFGMTDVAMYGVTWISDDLRGASAADGDEEHSDPKELSSKQLGPLVKSLLPTGKKLPIKRAVKFHNLTADAFSFRLEYNTTARHGLPPGHEGGPVIASYDVTGVADAVARYNHSGVTALRFDADWSGLVALDRAECVVEVEVMEEKTIQVPAEGPDAADGAKDAKDGATKDAKAAGDAAADKKGAAGDEEAAAGGEAKGAEAQGEGGGKKEEGDKKAGDKKEDSKPKTVTKKILVPRTKTFHVGLKVGGPGPAHAPLSGGLLTAAQANLTAFVLREAVKRDTARSKNDLESYIIATRERLEDEAWQEVSTEEQRSDFREALMDAEDWLYGDGEAEAAAGFRKRLAELRAVGNPIARRAAELAARPKAVAAARESAELALKVAGLWHETKPWINETDAAEMVEKLNKFLSWLGDQEAAQAKLAAHEEPAFESLSVTLRWELLSKAFDRLNNKRKPRPPPSADKSANKTADAGADAGAGAGAGAGADKEKAPEGQQQQAEGGAEAGEEGASTRGDAEGGRQRGEGGGAEGEELPPHDEL</sequence>
<dbReference type="InterPro" id="IPR029048">
    <property type="entry name" value="HSP70_C_sf"/>
</dbReference>
<dbReference type="Gene3D" id="1.20.1270.10">
    <property type="match status" value="1"/>
</dbReference>
<dbReference type="PANTHER" id="PTHR45639:SF3">
    <property type="entry name" value="HYPOXIA UP-REGULATED PROTEIN 1"/>
    <property type="match status" value="1"/>
</dbReference>
<dbReference type="OrthoDB" id="10262720at2759"/>
<comment type="similarity">
    <text evidence="7">Belongs to the heat shock protein 70 (TC 1.A.33) family. HSP110/SSE subfamily.</text>
</comment>
<dbReference type="FunFam" id="3.90.640.10:FF:000004">
    <property type="entry name" value="Heat shock 70 kDa protein 4"/>
    <property type="match status" value="1"/>
</dbReference>
<dbReference type="Gene3D" id="3.90.640.10">
    <property type="entry name" value="Actin, Chain A, domain 4"/>
    <property type="match status" value="1"/>
</dbReference>
<comment type="subcellular location">
    <subcellularLocation>
        <location evidence="1">Endoplasmic reticulum lumen</location>
    </subcellularLocation>
</comment>
<dbReference type="FunFam" id="1.20.1270.10:FF:000002">
    <property type="entry name" value="Heat shock 70 kDa protein 4"/>
    <property type="match status" value="1"/>
</dbReference>
<dbReference type="KEGG" id="mng:MNEG_3673"/>
<dbReference type="PRINTS" id="PR00301">
    <property type="entry name" value="HEATSHOCK70"/>
</dbReference>
<dbReference type="GeneID" id="25736551"/>
<dbReference type="InterPro" id="IPR043129">
    <property type="entry name" value="ATPase_NBD"/>
</dbReference>
<dbReference type="STRING" id="145388.A0A0D2MUU3"/>
<feature type="compositionally biased region" description="Low complexity" evidence="8">
    <location>
        <begin position="865"/>
        <end position="874"/>
    </location>
</feature>
<dbReference type="Gene3D" id="3.30.420.40">
    <property type="match status" value="2"/>
</dbReference>
<dbReference type="EMBL" id="KK100692">
    <property type="protein sequence ID" value="KIZ04287.1"/>
    <property type="molecule type" value="Genomic_DNA"/>
</dbReference>
<dbReference type="Gene3D" id="3.30.30.30">
    <property type="match status" value="1"/>
</dbReference>
<dbReference type="GO" id="GO:0005788">
    <property type="term" value="C:endoplasmic reticulum lumen"/>
    <property type="evidence" value="ECO:0007669"/>
    <property type="project" value="UniProtKB-SubCell"/>
</dbReference>
<evidence type="ECO:0000313" key="9">
    <source>
        <dbReference type="EMBL" id="KIZ04287.1"/>
    </source>
</evidence>
<organism evidence="9 10">
    <name type="scientific">Monoraphidium neglectum</name>
    <dbReference type="NCBI Taxonomy" id="145388"/>
    <lineage>
        <taxon>Eukaryota</taxon>
        <taxon>Viridiplantae</taxon>
        <taxon>Chlorophyta</taxon>
        <taxon>core chlorophytes</taxon>
        <taxon>Chlorophyceae</taxon>
        <taxon>CS clade</taxon>
        <taxon>Sphaeropleales</taxon>
        <taxon>Selenastraceae</taxon>
        <taxon>Monoraphidium</taxon>
    </lineage>
</organism>
<keyword evidence="3" id="KW-0547">Nucleotide-binding</keyword>
<name>A0A0D2MUU3_9CHLO</name>
<evidence type="ECO:0000256" key="3">
    <source>
        <dbReference type="ARBA" id="ARBA00022741"/>
    </source>
</evidence>
<dbReference type="GO" id="GO:0005524">
    <property type="term" value="F:ATP binding"/>
    <property type="evidence" value="ECO:0007669"/>
    <property type="project" value="UniProtKB-KW"/>
</dbReference>
<evidence type="ECO:0000256" key="2">
    <source>
        <dbReference type="ARBA" id="ARBA00022729"/>
    </source>
</evidence>
<keyword evidence="5" id="KW-0067">ATP-binding</keyword>
<keyword evidence="2" id="KW-0732">Signal</keyword>
<dbReference type="GO" id="GO:0034663">
    <property type="term" value="C:endoplasmic reticulum chaperone complex"/>
    <property type="evidence" value="ECO:0007669"/>
    <property type="project" value="TreeGrafter"/>
</dbReference>
<dbReference type="Pfam" id="PF00012">
    <property type="entry name" value="HSP70"/>
    <property type="match status" value="1"/>
</dbReference>
<feature type="compositionally biased region" description="Basic and acidic residues" evidence="8">
    <location>
        <begin position="533"/>
        <end position="560"/>
    </location>
</feature>
<evidence type="ECO:0000256" key="5">
    <source>
        <dbReference type="ARBA" id="ARBA00022840"/>
    </source>
</evidence>
<evidence type="ECO:0000256" key="4">
    <source>
        <dbReference type="ARBA" id="ARBA00022824"/>
    </source>
</evidence>
<evidence type="ECO:0000313" key="10">
    <source>
        <dbReference type="Proteomes" id="UP000054498"/>
    </source>
</evidence>
<dbReference type="InterPro" id="IPR029047">
    <property type="entry name" value="HSP70_peptide-bd_sf"/>
</dbReference>